<evidence type="ECO:0000256" key="4">
    <source>
        <dbReference type="ARBA" id="ARBA00022018"/>
    </source>
</evidence>
<organism evidence="15 16">
    <name type="scientific">Arxiozyma heterogenica</name>
    <dbReference type="NCBI Taxonomy" id="278026"/>
    <lineage>
        <taxon>Eukaryota</taxon>
        <taxon>Fungi</taxon>
        <taxon>Dikarya</taxon>
        <taxon>Ascomycota</taxon>
        <taxon>Saccharomycotina</taxon>
        <taxon>Saccharomycetes</taxon>
        <taxon>Saccharomycetales</taxon>
        <taxon>Saccharomycetaceae</taxon>
        <taxon>Arxiozyma</taxon>
    </lineage>
</organism>
<dbReference type="PANTHER" id="PTHR45919">
    <property type="entry name" value="GDP-MAN:MAN(3)GLCNAC(2)-PP-DOL ALPHA-1,2-MANNOSYLTRANSFERASE"/>
    <property type="match status" value="1"/>
</dbReference>
<accession>A0AAN7WHX7</accession>
<dbReference type="Gene3D" id="3.40.50.2000">
    <property type="entry name" value="Glycogen Phosphorylase B"/>
    <property type="match status" value="1"/>
</dbReference>
<feature type="domain" description="Glycosyl transferase family 1" evidence="13">
    <location>
        <begin position="346"/>
        <end position="504"/>
    </location>
</feature>
<evidence type="ECO:0000313" key="16">
    <source>
        <dbReference type="Proteomes" id="UP001306508"/>
    </source>
</evidence>
<feature type="transmembrane region" description="Helical" evidence="12">
    <location>
        <begin position="213"/>
        <end position="233"/>
    </location>
</feature>
<comment type="subcellular location">
    <subcellularLocation>
        <location evidence="1">Endoplasmic reticulum membrane</location>
        <topology evidence="1">Single-pass membrane protein</topology>
    </subcellularLocation>
</comment>
<evidence type="ECO:0000259" key="13">
    <source>
        <dbReference type="Pfam" id="PF00534"/>
    </source>
</evidence>
<comment type="catalytic activity">
    <reaction evidence="11 12">
        <text>an alpha-D-Man-(1-&gt;3)-[alpha-D-Man-(1-&gt;6)]-beta-D-Man-(1-&gt;4)-beta-D-GlcNAc-(1-&gt;4)-alpha-D-GlcNAc-diphospho-di-trans,poly-cis-dolichol + 2 GDP-alpha-D-mannose = an alpha-D-Man-(1-&gt;2)-alpha-D-Man-(1-&gt;2)-alpha-D-Man-(1-&gt;3)-[alpha-D-Man-(1-&gt;6)]-beta-D-Man-(1-&gt;4)-beta-D-GlcNAc-(1-&gt;4)-alpha-D-GlcNAc-diphospho-di-trans,poly-cis-dolichol + 2 GDP + 2 H(+)</text>
        <dbReference type="Rhea" id="RHEA:29523"/>
        <dbReference type="Rhea" id="RHEA-COMP:19515"/>
        <dbReference type="Rhea" id="RHEA-COMP:19516"/>
        <dbReference type="ChEBI" id="CHEBI:15378"/>
        <dbReference type="ChEBI" id="CHEBI:57527"/>
        <dbReference type="ChEBI" id="CHEBI:58189"/>
        <dbReference type="ChEBI" id="CHEBI:132511"/>
        <dbReference type="ChEBI" id="CHEBI:132515"/>
        <dbReference type="EC" id="2.4.1.131"/>
    </reaction>
    <physiologicalReaction direction="left-to-right" evidence="11 12">
        <dbReference type="Rhea" id="RHEA:29524"/>
    </physiologicalReaction>
</comment>
<evidence type="ECO:0000256" key="8">
    <source>
        <dbReference type="ARBA" id="ARBA00022824"/>
    </source>
</evidence>
<evidence type="ECO:0000256" key="10">
    <source>
        <dbReference type="ARBA" id="ARBA00023136"/>
    </source>
</evidence>
<dbReference type="EC" id="2.4.1.131" evidence="3 12"/>
<dbReference type="AlphaFoldDB" id="A0AAN7WHX7"/>
<comment type="pathway">
    <text evidence="2 12">Protein modification; protein glycosylation.</text>
</comment>
<comment type="similarity">
    <text evidence="12">Belongs to the glycosyltransferase group 1 family. Glycosyltransferase 4 subfamily.</text>
</comment>
<keyword evidence="5 12" id="KW-0328">Glycosyltransferase</keyword>
<evidence type="ECO:0000313" key="15">
    <source>
        <dbReference type="EMBL" id="KAK5780275.1"/>
    </source>
</evidence>
<evidence type="ECO:0000256" key="11">
    <source>
        <dbReference type="ARBA" id="ARBA00045065"/>
    </source>
</evidence>
<dbReference type="CDD" id="cd03806">
    <property type="entry name" value="GT4_ALG11-like"/>
    <property type="match status" value="1"/>
</dbReference>
<protein>
    <recommendedName>
        <fullName evidence="4 12">GDP-Man:Man(3)GlcNAc(2)-PP-Dol alpha-1,2-mannosyltransferase</fullName>
        <ecNumber evidence="3 12">2.4.1.131</ecNumber>
    </recommendedName>
</protein>
<evidence type="ECO:0000256" key="2">
    <source>
        <dbReference type="ARBA" id="ARBA00004922"/>
    </source>
</evidence>
<evidence type="ECO:0000256" key="1">
    <source>
        <dbReference type="ARBA" id="ARBA00004389"/>
    </source>
</evidence>
<feature type="domain" description="ALG11 mannosyltransferase N-terminal" evidence="14">
    <location>
        <begin position="131"/>
        <end position="326"/>
    </location>
</feature>
<dbReference type="InterPro" id="IPR038013">
    <property type="entry name" value="ALG11"/>
</dbReference>
<evidence type="ECO:0000259" key="14">
    <source>
        <dbReference type="Pfam" id="PF15924"/>
    </source>
</evidence>
<keyword evidence="10 12" id="KW-0472">Membrane</keyword>
<evidence type="ECO:0000256" key="9">
    <source>
        <dbReference type="ARBA" id="ARBA00022989"/>
    </source>
</evidence>
<dbReference type="GO" id="GO:0005789">
    <property type="term" value="C:endoplasmic reticulum membrane"/>
    <property type="evidence" value="ECO:0007669"/>
    <property type="project" value="UniProtKB-SubCell"/>
</dbReference>
<evidence type="ECO:0000256" key="7">
    <source>
        <dbReference type="ARBA" id="ARBA00022692"/>
    </source>
</evidence>
<dbReference type="GO" id="GO:0006487">
    <property type="term" value="P:protein N-linked glycosylation"/>
    <property type="evidence" value="ECO:0007669"/>
    <property type="project" value="TreeGrafter"/>
</dbReference>
<dbReference type="SUPFAM" id="SSF53756">
    <property type="entry name" value="UDP-Glycosyltransferase/glycogen phosphorylase"/>
    <property type="match status" value="1"/>
</dbReference>
<dbReference type="InterPro" id="IPR031814">
    <property type="entry name" value="ALG11_N"/>
</dbReference>
<feature type="transmembrane region" description="Helical" evidence="12">
    <location>
        <begin position="253"/>
        <end position="271"/>
    </location>
</feature>
<dbReference type="Pfam" id="PF00534">
    <property type="entry name" value="Glycos_transf_1"/>
    <property type="match status" value="1"/>
</dbReference>
<sequence>MLWVTIILILQTTISLLLIFLRTHSFRKTLAKPSNGYKSVLLNWLKNNKIGKNSPFGIRTGAVRSRLISHWGINLTSYSNFNDVNGFEGLLNDPLEVQNVINKLKQYENDKISISKQNDTHTTSNHNEKKTLYGFFHPYCNAFGGGEKVLWKAVETTLNHDLNNVVIIYTGDLNASPKQILDGVSLKFDYKLDRSRIVFIYLKKRWLVDSKTWPHFTLVGQALGSIILTIEAVLKCPPDIWCDTMGYPFGYPWVFYILRIPIITYTHFPVISTDMLDKLQNNASLRNKLKYWYWKLFMAYYCHMGSYVTVVTTNSTWTNNHVKSIWKQTESSIIYPPCSTEKFVNDFNSNLNKSRSNVGIVLAQFRPEKRHDLIIKSYSKYLISRCKQSDNNNSKNDLLKLKFIGSTRSQADKDYVFELQKYCKQLNIPELNIEFLTDIPYSEVKRQLFNSTYGINAMWNEHFGIAVVEYLASGLIALVHASAGPYLDIVDKDIGYFFVDPSDPDYNKVKGENFPSLDKLFLLTDMLDDESKMIKSKHGEKKAVEKFSDEIFEIQWTNIVLHKLEERGLLKKFK</sequence>
<keyword evidence="16" id="KW-1185">Reference proteome</keyword>
<dbReference type="InterPro" id="IPR001296">
    <property type="entry name" value="Glyco_trans_1"/>
</dbReference>
<keyword evidence="7 12" id="KW-0812">Transmembrane</keyword>
<dbReference type="PANTHER" id="PTHR45919:SF1">
    <property type="entry name" value="GDP-MAN:MAN(3)GLCNAC(2)-PP-DOL ALPHA-1,2-MANNOSYLTRANSFERASE"/>
    <property type="match status" value="1"/>
</dbReference>
<feature type="transmembrane region" description="Helical" evidence="12">
    <location>
        <begin position="292"/>
        <end position="310"/>
    </location>
</feature>
<proteinExistence type="inferred from homology"/>
<keyword evidence="8 12" id="KW-0256">Endoplasmic reticulum</keyword>
<gene>
    <name evidence="15" type="ORF">RI543_002314</name>
</gene>
<keyword evidence="9 12" id="KW-1133">Transmembrane helix</keyword>
<dbReference type="EMBL" id="JAWIZZ010000043">
    <property type="protein sequence ID" value="KAK5780275.1"/>
    <property type="molecule type" value="Genomic_DNA"/>
</dbReference>
<keyword evidence="6 12" id="KW-0808">Transferase</keyword>
<evidence type="ECO:0000256" key="6">
    <source>
        <dbReference type="ARBA" id="ARBA00022679"/>
    </source>
</evidence>
<evidence type="ECO:0000256" key="5">
    <source>
        <dbReference type="ARBA" id="ARBA00022676"/>
    </source>
</evidence>
<feature type="transmembrane region" description="Helical" evidence="12">
    <location>
        <begin position="6"/>
        <end position="23"/>
    </location>
</feature>
<reference evidence="16" key="1">
    <citation type="submission" date="2023-07" db="EMBL/GenBank/DDBJ databases">
        <title>A draft genome of Kazachstania heterogenica Y-27499.</title>
        <authorList>
            <person name="Donic C."/>
            <person name="Kralova J.S."/>
            <person name="Fidel L."/>
            <person name="Ben-Dor S."/>
            <person name="Jung S."/>
        </authorList>
    </citation>
    <scope>NUCLEOTIDE SEQUENCE [LARGE SCALE GENOMIC DNA]</scope>
    <source>
        <strain evidence="16">Y27499</strain>
    </source>
</reference>
<dbReference type="Pfam" id="PF15924">
    <property type="entry name" value="ALG11_N"/>
    <property type="match status" value="1"/>
</dbReference>
<comment type="function">
    <text evidence="12">GDP-Man:Man(3)GlcNAc(2)-PP-Dol alpha-1,2-mannosyltransferase that operates in the biosynthetic pathway of dolichol-linked oligosaccharides, the glycan precursors employed in protein asparagine (N)-glycosylation. The assembly of dolichol-linked oligosaccharides begins on the cytosolic side of the endoplasmic reticulum membrane and finishes in its lumen. The sequential addition of sugars to dolichol pyrophosphate produces dolichol-linked oligosaccharides containing fourteen sugars, including two GlcNAcs, nine mannoses and three glucoses. Once assembled, the oligosaccharide is transferred from the lipid to nascent proteins by oligosaccharyltransferases. Catalyzes, on the cytoplasmic face of the endoplasmic reticulum, the addition of the fourth and fifth mannose residues to the dolichol-linked oligosaccharide chain, to produce Man(5)GlcNAc(2)-PP-dolichol core oligosaccharide.</text>
</comment>
<name>A0AAN7WHX7_9SACH</name>
<evidence type="ECO:0000256" key="3">
    <source>
        <dbReference type="ARBA" id="ARBA00012645"/>
    </source>
</evidence>
<evidence type="ECO:0000256" key="12">
    <source>
        <dbReference type="RuleBase" id="RU367051"/>
    </source>
</evidence>
<dbReference type="Proteomes" id="UP001306508">
    <property type="component" value="Unassembled WGS sequence"/>
</dbReference>
<dbReference type="GO" id="GO:0004377">
    <property type="term" value="F:GDP-Man:Man(3)GlcNAc(2)-PP-Dol alpha-1,2-mannosyltransferase activity"/>
    <property type="evidence" value="ECO:0007669"/>
    <property type="project" value="UniProtKB-UniRule"/>
</dbReference>
<comment type="caution">
    <text evidence="15">The sequence shown here is derived from an EMBL/GenBank/DDBJ whole genome shotgun (WGS) entry which is preliminary data.</text>
</comment>